<dbReference type="PANTHER" id="PTHR47481">
    <property type="match status" value="1"/>
</dbReference>
<evidence type="ECO:0000313" key="1">
    <source>
        <dbReference type="EMBL" id="PON88911.1"/>
    </source>
</evidence>
<evidence type="ECO:0008006" key="3">
    <source>
        <dbReference type="Google" id="ProtNLM"/>
    </source>
</evidence>
<organism evidence="1 2">
    <name type="scientific">Trema orientale</name>
    <name type="common">Charcoal tree</name>
    <name type="synonym">Celtis orientalis</name>
    <dbReference type="NCBI Taxonomy" id="63057"/>
    <lineage>
        <taxon>Eukaryota</taxon>
        <taxon>Viridiplantae</taxon>
        <taxon>Streptophyta</taxon>
        <taxon>Embryophyta</taxon>
        <taxon>Tracheophyta</taxon>
        <taxon>Spermatophyta</taxon>
        <taxon>Magnoliopsida</taxon>
        <taxon>eudicotyledons</taxon>
        <taxon>Gunneridae</taxon>
        <taxon>Pentapetalae</taxon>
        <taxon>rosids</taxon>
        <taxon>fabids</taxon>
        <taxon>Rosales</taxon>
        <taxon>Cannabaceae</taxon>
        <taxon>Trema</taxon>
    </lineage>
</organism>
<dbReference type="InParanoid" id="A0A2P5ETN2"/>
<dbReference type="PANTHER" id="PTHR47481:SF22">
    <property type="entry name" value="RETROTRANSPOSON GAG DOMAIN-CONTAINING PROTEIN"/>
    <property type="match status" value="1"/>
</dbReference>
<dbReference type="EMBL" id="JXTC01000100">
    <property type="protein sequence ID" value="PON88911.1"/>
    <property type="molecule type" value="Genomic_DNA"/>
</dbReference>
<keyword evidence="2" id="KW-1185">Reference proteome</keyword>
<name>A0A2P5ETN2_TREOI</name>
<gene>
    <name evidence="1" type="ORF">TorRG33x02_152940</name>
</gene>
<accession>A0A2P5ETN2</accession>
<evidence type="ECO:0000313" key="2">
    <source>
        <dbReference type="Proteomes" id="UP000237000"/>
    </source>
</evidence>
<sequence>ELAAINKPMDQEDPIEKILDGLEDDYKPIVDVINGRDTMISFDEFHEKLINKELFLCLQHSSSSRLHATVDPINLCATFHRSGNTSLRSLSLSYPATSFSTPGLGTTPAAPYGGRHPLRSYLACCQWYRA</sequence>
<comment type="caution">
    <text evidence="1">The sequence shown here is derived from an EMBL/GenBank/DDBJ whole genome shotgun (WGS) entry which is preliminary data.</text>
</comment>
<dbReference type="OrthoDB" id="1742162at2759"/>
<protein>
    <recommendedName>
        <fullName evidence="3">Retrovirus-related Pol polyprotein from transposon TNT 1-94</fullName>
    </recommendedName>
</protein>
<feature type="non-terminal residue" evidence="1">
    <location>
        <position position="1"/>
    </location>
</feature>
<dbReference type="Proteomes" id="UP000237000">
    <property type="component" value="Unassembled WGS sequence"/>
</dbReference>
<reference evidence="2" key="1">
    <citation type="submission" date="2016-06" db="EMBL/GenBank/DDBJ databases">
        <title>Parallel loss of symbiosis genes in relatives of nitrogen-fixing non-legume Parasponia.</title>
        <authorList>
            <person name="Van Velzen R."/>
            <person name="Holmer R."/>
            <person name="Bu F."/>
            <person name="Rutten L."/>
            <person name="Van Zeijl A."/>
            <person name="Liu W."/>
            <person name="Santuari L."/>
            <person name="Cao Q."/>
            <person name="Sharma T."/>
            <person name="Shen D."/>
            <person name="Roswanjaya Y."/>
            <person name="Wardhani T."/>
            <person name="Kalhor M.S."/>
            <person name="Jansen J."/>
            <person name="Van den Hoogen J."/>
            <person name="Gungor B."/>
            <person name="Hartog M."/>
            <person name="Hontelez J."/>
            <person name="Verver J."/>
            <person name="Yang W.-C."/>
            <person name="Schijlen E."/>
            <person name="Repin R."/>
            <person name="Schilthuizen M."/>
            <person name="Schranz E."/>
            <person name="Heidstra R."/>
            <person name="Miyata K."/>
            <person name="Fedorova E."/>
            <person name="Kohlen W."/>
            <person name="Bisseling T."/>
            <person name="Smit S."/>
            <person name="Geurts R."/>
        </authorList>
    </citation>
    <scope>NUCLEOTIDE SEQUENCE [LARGE SCALE GENOMIC DNA]</scope>
    <source>
        <strain evidence="2">cv. RG33-2</strain>
    </source>
</reference>
<dbReference type="AlphaFoldDB" id="A0A2P5ETN2"/>
<proteinExistence type="predicted"/>